<feature type="modified residue" description="4-aspartylphosphate" evidence="3">
    <location>
        <position position="194"/>
    </location>
</feature>
<gene>
    <name evidence="5" type="ORF">COV74_00795</name>
</gene>
<protein>
    <recommendedName>
        <fullName evidence="4">Response regulatory domain-containing protein</fullName>
    </recommendedName>
</protein>
<dbReference type="SMART" id="SM00448">
    <property type="entry name" value="REC"/>
    <property type="match status" value="2"/>
</dbReference>
<evidence type="ECO:0000256" key="1">
    <source>
        <dbReference type="ARBA" id="ARBA00022553"/>
    </source>
</evidence>
<accession>A0A2H0LV87</accession>
<feature type="domain" description="Response regulatory" evidence="4">
    <location>
        <begin position="142"/>
        <end position="260"/>
    </location>
</feature>
<dbReference type="PROSITE" id="PS50110">
    <property type="entry name" value="RESPONSE_REGULATORY"/>
    <property type="match status" value="2"/>
</dbReference>
<dbReference type="AlphaFoldDB" id="A0A2H0LV87"/>
<dbReference type="InterPro" id="IPR050595">
    <property type="entry name" value="Bact_response_regulator"/>
</dbReference>
<feature type="modified residue" description="4-aspartylphosphate" evidence="3">
    <location>
        <position position="58"/>
    </location>
</feature>
<keyword evidence="1 3" id="KW-0597">Phosphoprotein</keyword>
<evidence type="ECO:0000256" key="3">
    <source>
        <dbReference type="PROSITE-ProRule" id="PRU00169"/>
    </source>
</evidence>
<dbReference type="Proteomes" id="UP000230859">
    <property type="component" value="Unassembled WGS sequence"/>
</dbReference>
<dbReference type="InterPro" id="IPR011006">
    <property type="entry name" value="CheY-like_superfamily"/>
</dbReference>
<name>A0A2H0LV87_9BACT</name>
<dbReference type="Gene3D" id="3.40.50.2300">
    <property type="match status" value="2"/>
</dbReference>
<dbReference type="InterPro" id="IPR001789">
    <property type="entry name" value="Sig_transdc_resp-reg_receiver"/>
</dbReference>
<evidence type="ECO:0000313" key="6">
    <source>
        <dbReference type="Proteomes" id="UP000230859"/>
    </source>
</evidence>
<evidence type="ECO:0000256" key="2">
    <source>
        <dbReference type="ARBA" id="ARBA00023012"/>
    </source>
</evidence>
<evidence type="ECO:0000313" key="5">
    <source>
        <dbReference type="EMBL" id="PIQ87415.1"/>
    </source>
</evidence>
<proteinExistence type="predicted"/>
<keyword evidence="2" id="KW-0902">Two-component regulatory system</keyword>
<feature type="domain" description="Response regulatory" evidence="4">
    <location>
        <begin position="9"/>
        <end position="122"/>
    </location>
</feature>
<sequence length="271" mass="30855">MTEEAKRKLILLVDDDPSVIDAVSGFLRESSFDVIAETDSEKAVRLARHMLVDLLILDLQMPKLDGVELLKQLRKQQPHLKAIILTGQLPQYEDRLKGVKIDRIIAKPPSTDKLLKAVADLTEKIAFEPDFDQEKSVTPKAKILIVDDEIEYCEIVSDFFRSYPKALFEVEYALSGLEAIEKASFMEPDFVLLDWKMPMMSGTELFGKLQAIEDWAAKQYFIISASQVPASEMKLLPPDTPFFMKPFDLEKVADLLYKRCLDLGLVENRID</sequence>
<dbReference type="SUPFAM" id="SSF52172">
    <property type="entry name" value="CheY-like"/>
    <property type="match status" value="2"/>
</dbReference>
<dbReference type="PANTHER" id="PTHR44591:SF14">
    <property type="entry name" value="PROTEIN PILG"/>
    <property type="match status" value="1"/>
</dbReference>
<reference evidence="5 6" key="1">
    <citation type="submission" date="2017-09" db="EMBL/GenBank/DDBJ databases">
        <title>Depth-based differentiation of microbial function through sediment-hosted aquifers and enrichment of novel symbionts in the deep terrestrial subsurface.</title>
        <authorList>
            <person name="Probst A.J."/>
            <person name="Ladd B."/>
            <person name="Jarett J.K."/>
            <person name="Geller-Mcgrath D.E."/>
            <person name="Sieber C.M."/>
            <person name="Emerson J.B."/>
            <person name="Anantharaman K."/>
            <person name="Thomas B.C."/>
            <person name="Malmstrom R."/>
            <person name="Stieglmeier M."/>
            <person name="Klingl A."/>
            <person name="Woyke T."/>
            <person name="Ryan C.M."/>
            <person name="Banfield J.F."/>
        </authorList>
    </citation>
    <scope>NUCLEOTIDE SEQUENCE [LARGE SCALE GENOMIC DNA]</scope>
    <source>
        <strain evidence="5">CG11_big_fil_rev_8_21_14_0_20_45_26</strain>
    </source>
</reference>
<dbReference type="Pfam" id="PF00072">
    <property type="entry name" value="Response_reg"/>
    <property type="match status" value="2"/>
</dbReference>
<comment type="caution">
    <text evidence="5">The sequence shown here is derived from an EMBL/GenBank/DDBJ whole genome shotgun (WGS) entry which is preliminary data.</text>
</comment>
<organism evidence="5 6">
    <name type="scientific">Candidatus Abzuiibacterium crystallinum</name>
    <dbReference type="NCBI Taxonomy" id="1974748"/>
    <lineage>
        <taxon>Bacteria</taxon>
        <taxon>Pseudomonadati</taxon>
        <taxon>Candidatus Omnitrophota</taxon>
        <taxon>Candidatus Abzuiibacterium</taxon>
    </lineage>
</organism>
<dbReference type="EMBL" id="PCVY01000009">
    <property type="protein sequence ID" value="PIQ87415.1"/>
    <property type="molecule type" value="Genomic_DNA"/>
</dbReference>
<evidence type="ECO:0000259" key="4">
    <source>
        <dbReference type="PROSITE" id="PS50110"/>
    </source>
</evidence>
<dbReference type="PANTHER" id="PTHR44591">
    <property type="entry name" value="STRESS RESPONSE REGULATOR PROTEIN 1"/>
    <property type="match status" value="1"/>
</dbReference>
<dbReference type="GO" id="GO:0000160">
    <property type="term" value="P:phosphorelay signal transduction system"/>
    <property type="evidence" value="ECO:0007669"/>
    <property type="project" value="UniProtKB-KW"/>
</dbReference>
<dbReference type="CDD" id="cd00156">
    <property type="entry name" value="REC"/>
    <property type="match status" value="1"/>
</dbReference>